<proteinExistence type="predicted"/>
<dbReference type="EMBL" id="JADLQN010000003">
    <property type="protein sequence ID" value="MBF6356610.1"/>
    <property type="molecule type" value="Genomic_DNA"/>
</dbReference>
<keyword evidence="3" id="KW-1185">Reference proteome</keyword>
<reference evidence="2 3" key="1">
    <citation type="submission" date="2020-10" db="EMBL/GenBank/DDBJ databases">
        <title>Identification of Nocardia species via Next-generation sequencing and recognition of intraspecies genetic diversity.</title>
        <authorList>
            <person name="Li P."/>
            <person name="Li P."/>
            <person name="Lu B."/>
        </authorList>
    </citation>
    <scope>NUCLEOTIDE SEQUENCE [LARGE SCALE GENOMIC DNA]</scope>
    <source>
        <strain evidence="2 3">BJ06-0143</strain>
    </source>
</reference>
<evidence type="ECO:0000313" key="3">
    <source>
        <dbReference type="Proteomes" id="UP000707731"/>
    </source>
</evidence>
<organism evidence="2 3">
    <name type="scientific">Nocardia higoensis</name>
    <dbReference type="NCBI Taxonomy" id="228599"/>
    <lineage>
        <taxon>Bacteria</taxon>
        <taxon>Bacillati</taxon>
        <taxon>Actinomycetota</taxon>
        <taxon>Actinomycetes</taxon>
        <taxon>Mycobacteriales</taxon>
        <taxon>Nocardiaceae</taxon>
        <taxon>Nocardia</taxon>
    </lineage>
</organism>
<name>A0ABS0DDT9_9NOCA</name>
<accession>A0ABS0DDT9</accession>
<evidence type="ECO:0000256" key="1">
    <source>
        <dbReference type="SAM" id="MobiDB-lite"/>
    </source>
</evidence>
<dbReference type="Proteomes" id="UP000707731">
    <property type="component" value="Unassembled WGS sequence"/>
</dbReference>
<gene>
    <name evidence="2" type="ORF">IU449_19020</name>
</gene>
<evidence type="ECO:0000313" key="2">
    <source>
        <dbReference type="EMBL" id="MBF6356610.1"/>
    </source>
</evidence>
<protein>
    <submittedName>
        <fullName evidence="2">Uncharacterized protein</fullName>
    </submittedName>
</protein>
<comment type="caution">
    <text evidence="2">The sequence shown here is derived from an EMBL/GenBank/DDBJ whole genome shotgun (WGS) entry which is preliminary data.</text>
</comment>
<sequence>MPGTVLIRRVEPDLWSVAPPGAPTVLDPAPALDTTVLEVLGGHLSWSLLSGQRLPAAILHDPASAQDWLWAIYGESVAVALHDHTEPVELPAEPHLHRTATAARRLAYAHWAARWWPASTLDGIPALDRRLLDDEIARLIEECDLLVDGDDARPPVRELAAVPASARAEEYALAAGEAAGDQRGALTFTRGSGGWDWRRCPPGLVDASEQAVSWELTRTGGLTAVRVRAVAAPGITPAIPGYLRPHAAIDTGEGTVDTALELFGDTWQGLAEIGAQAVARVEVYVPGVGPATADPVEPATRGRIRALVAERLRRAAEPTTGDSADSRDTAVTSGSADTSGAADSDDAEDAPLLAEIAAAAEDSDF</sequence>
<dbReference type="RefSeq" id="WP_195003460.1">
    <property type="nucleotide sequence ID" value="NZ_JADLQN010000003.1"/>
</dbReference>
<feature type="region of interest" description="Disordered" evidence="1">
    <location>
        <begin position="312"/>
        <end position="352"/>
    </location>
</feature>
<feature type="compositionally biased region" description="Low complexity" evidence="1">
    <location>
        <begin position="329"/>
        <end position="342"/>
    </location>
</feature>